<dbReference type="PANTHER" id="PTHR12447:SF35">
    <property type="entry name" value="ANKYRIN REPEAT FAMILY PROTEIN"/>
    <property type="match status" value="1"/>
</dbReference>
<keyword evidence="6" id="KW-1185">Reference proteome</keyword>
<dbReference type="Pfam" id="PF11904">
    <property type="entry name" value="ANKRD13_C"/>
    <property type="match status" value="1"/>
</dbReference>
<sequence>MPEAPIVPYCLLDCAPTPPPPQTRQFLHLLCHPSYIGSKPHHDETHEPLFPSVAIPVVPTIRVLVTFTKFEELQAVDEFATPPSSPSATGILSPAASNFSASSWFQWIKAPYRPSSSATCSSSRIENVSDPFAIPSDYTWVTAEAKKKRMQEKNKSKKGKNHS</sequence>
<proteinExistence type="predicted"/>
<evidence type="ECO:0000259" key="4">
    <source>
        <dbReference type="Pfam" id="PF11904"/>
    </source>
</evidence>
<comment type="caution">
    <text evidence="5">The sequence shown here is derived from an EMBL/GenBank/DDBJ whole genome shotgun (WGS) entry which is preliminary data.</text>
</comment>
<evidence type="ECO:0000256" key="1">
    <source>
        <dbReference type="ARBA" id="ARBA00004308"/>
    </source>
</evidence>
<feature type="domain" description="Ankyrin repeat" evidence="4">
    <location>
        <begin position="53"/>
        <end position="139"/>
    </location>
</feature>
<keyword evidence="3" id="KW-0472">Membrane</keyword>
<dbReference type="PANTHER" id="PTHR12447">
    <property type="entry name" value="ANKYRIN REPEAT DOMAIN-CONTAINING PROTEIN 13"/>
    <property type="match status" value="1"/>
</dbReference>
<name>A0ABU6Z9V8_9FABA</name>
<comment type="subcellular location">
    <subcellularLocation>
        <location evidence="1">Endomembrane system</location>
    </subcellularLocation>
</comment>
<keyword evidence="2" id="KW-0677">Repeat</keyword>
<reference evidence="5 6" key="1">
    <citation type="journal article" date="2023" name="Plants (Basel)">
        <title>Bridging the Gap: Combining Genomics and Transcriptomics Approaches to Understand Stylosanthes scabra, an Orphan Legume from the Brazilian Caatinga.</title>
        <authorList>
            <person name="Ferreira-Neto J.R.C."/>
            <person name="da Silva M.D."/>
            <person name="Binneck E."/>
            <person name="de Melo N.F."/>
            <person name="da Silva R.H."/>
            <person name="de Melo A.L.T.M."/>
            <person name="Pandolfi V."/>
            <person name="Bustamante F.O."/>
            <person name="Brasileiro-Vidal A.C."/>
            <person name="Benko-Iseppon A.M."/>
        </authorList>
    </citation>
    <scope>NUCLEOTIDE SEQUENCE [LARGE SCALE GENOMIC DNA]</scope>
    <source>
        <tissue evidence="5">Leaves</tissue>
    </source>
</reference>
<dbReference type="InterPro" id="IPR055285">
    <property type="entry name" value="ANKRD13_C"/>
</dbReference>
<evidence type="ECO:0000313" key="5">
    <source>
        <dbReference type="EMBL" id="MED6218384.1"/>
    </source>
</evidence>
<evidence type="ECO:0000313" key="6">
    <source>
        <dbReference type="Proteomes" id="UP001341840"/>
    </source>
</evidence>
<organism evidence="5 6">
    <name type="scientific">Stylosanthes scabra</name>
    <dbReference type="NCBI Taxonomy" id="79078"/>
    <lineage>
        <taxon>Eukaryota</taxon>
        <taxon>Viridiplantae</taxon>
        <taxon>Streptophyta</taxon>
        <taxon>Embryophyta</taxon>
        <taxon>Tracheophyta</taxon>
        <taxon>Spermatophyta</taxon>
        <taxon>Magnoliopsida</taxon>
        <taxon>eudicotyledons</taxon>
        <taxon>Gunneridae</taxon>
        <taxon>Pentapetalae</taxon>
        <taxon>rosids</taxon>
        <taxon>fabids</taxon>
        <taxon>Fabales</taxon>
        <taxon>Fabaceae</taxon>
        <taxon>Papilionoideae</taxon>
        <taxon>50 kb inversion clade</taxon>
        <taxon>dalbergioids sensu lato</taxon>
        <taxon>Dalbergieae</taxon>
        <taxon>Pterocarpus clade</taxon>
        <taxon>Stylosanthes</taxon>
    </lineage>
</organism>
<evidence type="ECO:0000256" key="2">
    <source>
        <dbReference type="ARBA" id="ARBA00022737"/>
    </source>
</evidence>
<gene>
    <name evidence="5" type="ORF">PIB30_026347</name>
</gene>
<dbReference type="InterPro" id="IPR021832">
    <property type="entry name" value="ANKRD13"/>
</dbReference>
<dbReference type="EMBL" id="JASCZI010271959">
    <property type="protein sequence ID" value="MED6218384.1"/>
    <property type="molecule type" value="Genomic_DNA"/>
</dbReference>
<protein>
    <recommendedName>
        <fullName evidence="4">Ankyrin repeat domain-containing protein</fullName>
    </recommendedName>
</protein>
<dbReference type="Proteomes" id="UP001341840">
    <property type="component" value="Unassembled WGS sequence"/>
</dbReference>
<evidence type="ECO:0000256" key="3">
    <source>
        <dbReference type="ARBA" id="ARBA00023136"/>
    </source>
</evidence>
<accession>A0ABU6Z9V8</accession>